<dbReference type="FunFam" id="2.60.40.10:FF:000204">
    <property type="entry name" value="Major histocompatibility complex, class I-related protein"/>
    <property type="match status" value="1"/>
</dbReference>
<dbReference type="InterPro" id="IPR011161">
    <property type="entry name" value="MHC_I-like_Ag-recog"/>
</dbReference>
<dbReference type="GO" id="GO:0002474">
    <property type="term" value="P:antigen processing and presentation of peptide antigen via MHC class I"/>
    <property type="evidence" value="ECO:0007669"/>
    <property type="project" value="UniProtKB-KW"/>
</dbReference>
<evidence type="ECO:0000256" key="7">
    <source>
        <dbReference type="ARBA" id="ARBA00023136"/>
    </source>
</evidence>
<dbReference type="InterPro" id="IPR037055">
    <property type="entry name" value="MHC_I-like_Ag-recog_sf"/>
</dbReference>
<dbReference type="Gene3D" id="2.60.40.10">
    <property type="entry name" value="Immunoglobulins"/>
    <property type="match status" value="1"/>
</dbReference>
<evidence type="ECO:0000256" key="6">
    <source>
        <dbReference type="ARBA" id="ARBA00022989"/>
    </source>
</evidence>
<evidence type="ECO:0000256" key="3">
    <source>
        <dbReference type="ARBA" id="ARBA00022692"/>
    </source>
</evidence>
<dbReference type="GO" id="GO:0009897">
    <property type="term" value="C:external side of plasma membrane"/>
    <property type="evidence" value="ECO:0007669"/>
    <property type="project" value="TreeGrafter"/>
</dbReference>
<dbReference type="InterPro" id="IPR007110">
    <property type="entry name" value="Ig-like_dom"/>
</dbReference>
<dbReference type="AlphaFoldDB" id="A0A8C0UIF5"/>
<dbReference type="GO" id="GO:0006955">
    <property type="term" value="P:immune response"/>
    <property type="evidence" value="ECO:0007669"/>
    <property type="project" value="TreeGrafter"/>
</dbReference>
<dbReference type="InterPro" id="IPR011162">
    <property type="entry name" value="MHC_I/II-like_Ag-recog"/>
</dbReference>
<evidence type="ECO:0000256" key="9">
    <source>
        <dbReference type="ARBA" id="ARBA00023180"/>
    </source>
</evidence>
<dbReference type="PANTHER" id="PTHR16675">
    <property type="entry name" value="MHC CLASS I-RELATED"/>
    <property type="match status" value="1"/>
</dbReference>
<evidence type="ECO:0000256" key="11">
    <source>
        <dbReference type="SAM" id="MobiDB-lite"/>
    </source>
</evidence>
<keyword evidence="14" id="KW-1185">Reference proteome</keyword>
<evidence type="ECO:0000256" key="2">
    <source>
        <dbReference type="ARBA" id="ARBA00022451"/>
    </source>
</evidence>
<evidence type="ECO:0000256" key="10">
    <source>
        <dbReference type="RuleBase" id="RU004439"/>
    </source>
</evidence>
<evidence type="ECO:0000259" key="12">
    <source>
        <dbReference type="PROSITE" id="PS50835"/>
    </source>
</evidence>
<dbReference type="PROSITE" id="PS00290">
    <property type="entry name" value="IG_MHC"/>
    <property type="match status" value="1"/>
</dbReference>
<keyword evidence="9" id="KW-0325">Glycoprotein</keyword>
<evidence type="ECO:0000256" key="5">
    <source>
        <dbReference type="ARBA" id="ARBA00022859"/>
    </source>
</evidence>
<protein>
    <recommendedName>
        <fullName evidence="12">Ig-like domain-containing protein</fullName>
    </recommendedName>
</protein>
<evidence type="ECO:0000256" key="8">
    <source>
        <dbReference type="ARBA" id="ARBA00023157"/>
    </source>
</evidence>
<dbReference type="InterPro" id="IPR050208">
    <property type="entry name" value="MHC_class-I_related"/>
</dbReference>
<feature type="domain" description="Ig-like" evidence="12">
    <location>
        <begin position="184"/>
        <end position="271"/>
    </location>
</feature>
<keyword evidence="3" id="KW-0812">Transmembrane</keyword>
<proteinExistence type="inferred from homology"/>
<dbReference type="PRINTS" id="PR01638">
    <property type="entry name" value="MHCCLASSI"/>
</dbReference>
<dbReference type="Gene3D" id="3.30.500.10">
    <property type="entry name" value="MHC class I-like antigen recognition-like"/>
    <property type="match status" value="1"/>
</dbReference>
<dbReference type="SUPFAM" id="SSF54452">
    <property type="entry name" value="MHC antigen-recognition domain"/>
    <property type="match status" value="1"/>
</dbReference>
<dbReference type="Pfam" id="PF00129">
    <property type="entry name" value="MHC_I"/>
    <property type="match status" value="1"/>
</dbReference>
<dbReference type="GO" id="GO:0042612">
    <property type="term" value="C:MHC class I protein complex"/>
    <property type="evidence" value="ECO:0007669"/>
    <property type="project" value="UniProtKB-KW"/>
</dbReference>
<keyword evidence="6" id="KW-1133">Transmembrane helix</keyword>
<keyword evidence="2" id="KW-0490">MHC I</keyword>
<dbReference type="SUPFAM" id="SSF48726">
    <property type="entry name" value="Immunoglobulin"/>
    <property type="match status" value="1"/>
</dbReference>
<dbReference type="PROSITE" id="PS50835">
    <property type="entry name" value="IG_LIKE"/>
    <property type="match status" value="1"/>
</dbReference>
<dbReference type="FunFam" id="3.30.500.10:FF:000001">
    <property type="entry name" value="H-2 class I histocompatibility antigen, alpha chain"/>
    <property type="match status" value="1"/>
</dbReference>
<evidence type="ECO:0000313" key="14">
    <source>
        <dbReference type="Proteomes" id="UP000694410"/>
    </source>
</evidence>
<dbReference type="InterPro" id="IPR003597">
    <property type="entry name" value="Ig_C1-set"/>
</dbReference>
<evidence type="ECO:0000256" key="1">
    <source>
        <dbReference type="ARBA" id="ARBA00004479"/>
    </source>
</evidence>
<name>A0A8C0UIF5_CYACU</name>
<keyword evidence="8" id="KW-1015">Disulfide bond</keyword>
<comment type="subcellular location">
    <subcellularLocation>
        <location evidence="1">Membrane</location>
        <topology evidence="1">Single-pass type I membrane protein</topology>
    </subcellularLocation>
</comment>
<dbReference type="SMART" id="SM00407">
    <property type="entry name" value="IGc1"/>
    <property type="match status" value="1"/>
</dbReference>
<dbReference type="PANTHER" id="PTHR16675:SF242">
    <property type="entry name" value="MAJOR HISTOCOMPATIBILITY COMPLEX CLASS I-RELATED GENE PROTEIN"/>
    <property type="match status" value="1"/>
</dbReference>
<dbReference type="Proteomes" id="UP000694410">
    <property type="component" value="Unplaced"/>
</dbReference>
<dbReference type="Pfam" id="PF07654">
    <property type="entry name" value="C1-set"/>
    <property type="match status" value="1"/>
</dbReference>
<dbReference type="InterPro" id="IPR001039">
    <property type="entry name" value="MHC_I_a_a1/a2"/>
</dbReference>
<reference evidence="13" key="2">
    <citation type="submission" date="2025-09" db="UniProtKB">
        <authorList>
            <consortium name="Ensembl"/>
        </authorList>
    </citation>
    <scope>IDENTIFICATION</scope>
</reference>
<evidence type="ECO:0000313" key="13">
    <source>
        <dbReference type="Ensembl" id="ENSCCEP00000007838.1"/>
    </source>
</evidence>
<dbReference type="InterPro" id="IPR013783">
    <property type="entry name" value="Ig-like_fold"/>
</dbReference>
<keyword evidence="5" id="KW-0391">Immunity</keyword>
<evidence type="ECO:0000256" key="4">
    <source>
        <dbReference type="ARBA" id="ARBA00022729"/>
    </source>
</evidence>
<dbReference type="GO" id="GO:0005615">
    <property type="term" value="C:extracellular space"/>
    <property type="evidence" value="ECO:0007669"/>
    <property type="project" value="TreeGrafter"/>
</dbReference>
<dbReference type="InterPro" id="IPR036179">
    <property type="entry name" value="Ig-like_dom_sf"/>
</dbReference>
<dbReference type="Ensembl" id="ENSCCET00000012532.1">
    <property type="protein sequence ID" value="ENSCCEP00000007838.1"/>
    <property type="gene ID" value="ENSCCEG00000007608.1"/>
</dbReference>
<organism evidence="13 14">
    <name type="scientific">Cyanistes caeruleus</name>
    <name type="common">Eurasian blue tit</name>
    <name type="synonym">Parus caeruleus</name>
    <dbReference type="NCBI Taxonomy" id="156563"/>
    <lineage>
        <taxon>Eukaryota</taxon>
        <taxon>Metazoa</taxon>
        <taxon>Chordata</taxon>
        <taxon>Craniata</taxon>
        <taxon>Vertebrata</taxon>
        <taxon>Euteleostomi</taxon>
        <taxon>Archelosauria</taxon>
        <taxon>Archosauria</taxon>
        <taxon>Dinosauria</taxon>
        <taxon>Saurischia</taxon>
        <taxon>Theropoda</taxon>
        <taxon>Coelurosauria</taxon>
        <taxon>Aves</taxon>
        <taxon>Neognathae</taxon>
        <taxon>Neoaves</taxon>
        <taxon>Telluraves</taxon>
        <taxon>Australaves</taxon>
        <taxon>Passeriformes</taxon>
        <taxon>Paridae</taxon>
        <taxon>Cyanistes</taxon>
    </lineage>
</organism>
<keyword evidence="4" id="KW-0732">Signal</keyword>
<dbReference type="InterPro" id="IPR003006">
    <property type="entry name" value="Ig/MHC_CS"/>
</dbReference>
<feature type="region of interest" description="Disordered" evidence="11">
    <location>
        <begin position="317"/>
        <end position="338"/>
    </location>
</feature>
<comment type="similarity">
    <text evidence="10">Belongs to the MHC class I family.</text>
</comment>
<reference evidence="13" key="1">
    <citation type="submission" date="2025-08" db="UniProtKB">
        <authorList>
            <consortium name="Ensembl"/>
        </authorList>
    </citation>
    <scope>IDENTIFICATION</scope>
</reference>
<accession>A0A8C0UIF5</accession>
<keyword evidence="7" id="KW-0472">Membrane</keyword>
<sequence>MTPSAPPNLCVPPVLHSLHYLDVAVSEPSPGVPQFMSLGFMDGIPFTRYDSERGQVELLMQWMEDGAEPGYWESQTQIAVRNQHLDARNLETLQHRYNQSGGLHTSQWLYGCDLLDNGSVRGSSRYRYDGWDFISFKLRYKSFALERKRERGWGLENYLKHVFPEWFRKYFRYGQKELERKVVPDVHVSRKEEHGTLILSCHVYGFYPNTTAVSWMKGSEIRDQKMEWGGIVPNSDGTFHTWARIEALPEEWEQYRCQVEHPGMLEPGIFTWGEAGNVGIEDLEFWNGDSASPPHYPTFPRANIWIGVGFQRGIGRMDGLGSGRDSGSEQGSRAGSDGIVERDGCWILEQDQVGWNGAGLG</sequence>